<evidence type="ECO:0000313" key="3">
    <source>
        <dbReference type="EMBL" id="GGB05165.1"/>
    </source>
</evidence>
<protein>
    <recommendedName>
        <fullName evidence="2">Activator of Hsp90 ATPase homologue 1/2-like C-terminal domain-containing protein</fullName>
    </recommendedName>
</protein>
<dbReference type="RefSeq" id="WP_188933173.1">
    <property type="nucleotide sequence ID" value="NZ_BMJC01000003.1"/>
</dbReference>
<comment type="caution">
    <text evidence="3">The sequence shown here is derived from an EMBL/GenBank/DDBJ whole genome shotgun (WGS) entry which is preliminary data.</text>
</comment>
<proteinExistence type="inferred from homology"/>
<evidence type="ECO:0000313" key="4">
    <source>
        <dbReference type="Proteomes" id="UP000607559"/>
    </source>
</evidence>
<dbReference type="SUPFAM" id="SSF55961">
    <property type="entry name" value="Bet v1-like"/>
    <property type="match status" value="1"/>
</dbReference>
<dbReference type="AlphaFoldDB" id="A0A8J2XTP7"/>
<comment type="similarity">
    <text evidence="1">Belongs to the AHA1 family.</text>
</comment>
<dbReference type="InterPro" id="IPR023393">
    <property type="entry name" value="START-like_dom_sf"/>
</dbReference>
<dbReference type="InterPro" id="IPR013538">
    <property type="entry name" value="ASHA1/2-like_C"/>
</dbReference>
<sequence length="166" mass="18718">MNLLFDFTADKATKTIRITREFAADLDLVWDAFTKPEILSQWTAPKPYRAYIKEMDFREGGRCLTAMISPENVYHWSLAEYIKIEPKSSFSSRNSFCDENGKNLNNASSLTTTSFKAGGETTTVYVEKIFDDLSVLEMMVTKGFKEGTAAGFANLDEYLLSLVTSK</sequence>
<dbReference type="Pfam" id="PF08327">
    <property type="entry name" value="AHSA1"/>
    <property type="match status" value="1"/>
</dbReference>
<reference evidence="3" key="1">
    <citation type="journal article" date="2014" name="Int. J. Syst. Evol. Microbiol.">
        <title>Complete genome sequence of Corynebacterium casei LMG S-19264T (=DSM 44701T), isolated from a smear-ripened cheese.</title>
        <authorList>
            <consortium name="US DOE Joint Genome Institute (JGI-PGF)"/>
            <person name="Walter F."/>
            <person name="Albersmeier A."/>
            <person name="Kalinowski J."/>
            <person name="Ruckert C."/>
        </authorList>
    </citation>
    <scope>NUCLEOTIDE SEQUENCE</scope>
    <source>
        <strain evidence="3">CGMCC 1.15448</strain>
    </source>
</reference>
<dbReference type="Proteomes" id="UP000607559">
    <property type="component" value="Unassembled WGS sequence"/>
</dbReference>
<organism evidence="3 4">
    <name type="scientific">Puia dinghuensis</name>
    <dbReference type="NCBI Taxonomy" id="1792502"/>
    <lineage>
        <taxon>Bacteria</taxon>
        <taxon>Pseudomonadati</taxon>
        <taxon>Bacteroidota</taxon>
        <taxon>Chitinophagia</taxon>
        <taxon>Chitinophagales</taxon>
        <taxon>Chitinophagaceae</taxon>
        <taxon>Puia</taxon>
    </lineage>
</organism>
<feature type="domain" description="Activator of Hsp90 ATPase homologue 1/2-like C-terminal" evidence="2">
    <location>
        <begin position="24"/>
        <end position="159"/>
    </location>
</feature>
<dbReference type="CDD" id="cd07814">
    <property type="entry name" value="SRPBCC_CalC_Aha1-like"/>
    <property type="match status" value="1"/>
</dbReference>
<dbReference type="Gene3D" id="3.30.530.20">
    <property type="match status" value="1"/>
</dbReference>
<name>A0A8J2XTP7_9BACT</name>
<evidence type="ECO:0000259" key="2">
    <source>
        <dbReference type="Pfam" id="PF08327"/>
    </source>
</evidence>
<keyword evidence="4" id="KW-1185">Reference proteome</keyword>
<gene>
    <name evidence="3" type="ORF">GCM10011511_30630</name>
</gene>
<dbReference type="EMBL" id="BMJC01000003">
    <property type="protein sequence ID" value="GGB05165.1"/>
    <property type="molecule type" value="Genomic_DNA"/>
</dbReference>
<accession>A0A8J2XTP7</accession>
<evidence type="ECO:0000256" key="1">
    <source>
        <dbReference type="ARBA" id="ARBA00006817"/>
    </source>
</evidence>
<reference evidence="3" key="2">
    <citation type="submission" date="2020-09" db="EMBL/GenBank/DDBJ databases">
        <authorList>
            <person name="Sun Q."/>
            <person name="Zhou Y."/>
        </authorList>
    </citation>
    <scope>NUCLEOTIDE SEQUENCE</scope>
    <source>
        <strain evidence="3">CGMCC 1.15448</strain>
    </source>
</reference>